<protein>
    <submittedName>
        <fullName evidence="1">Uncharacterized protein</fullName>
    </submittedName>
</protein>
<organism evidence="1">
    <name type="scientific">viral metagenome</name>
    <dbReference type="NCBI Taxonomy" id="1070528"/>
    <lineage>
        <taxon>unclassified sequences</taxon>
        <taxon>metagenomes</taxon>
        <taxon>organismal metagenomes</taxon>
    </lineage>
</organism>
<name>A0A6C0IA60_9ZZZZ</name>
<evidence type="ECO:0000313" key="1">
    <source>
        <dbReference type="EMBL" id="QHT89918.1"/>
    </source>
</evidence>
<dbReference type="EMBL" id="MN740152">
    <property type="protein sequence ID" value="QHT89918.1"/>
    <property type="molecule type" value="Genomic_DNA"/>
</dbReference>
<accession>A0A6C0IA60</accession>
<reference evidence="1" key="1">
    <citation type="journal article" date="2020" name="Nature">
        <title>Giant virus diversity and host interactions through global metagenomics.</title>
        <authorList>
            <person name="Schulz F."/>
            <person name="Roux S."/>
            <person name="Paez-Espino D."/>
            <person name="Jungbluth S."/>
            <person name="Walsh D.A."/>
            <person name="Denef V.J."/>
            <person name="McMahon K.D."/>
            <person name="Konstantinidis K.T."/>
            <person name="Eloe-Fadrosh E.A."/>
            <person name="Kyrpides N.C."/>
            <person name="Woyke T."/>
        </authorList>
    </citation>
    <scope>NUCLEOTIDE SEQUENCE</scope>
    <source>
        <strain evidence="1">GVMAG-M-3300023184-62</strain>
    </source>
</reference>
<sequence length="146" mass="17361">MATRFIPFMVSKPYSVRMFDNNINIYRIALLLDNGTSVWTEDTKTDRLIQENHLIPNDIISFPLIKWQNTEGLTYIPVDPTRTNIKDFLQYEETQQVSSDAGLLWRTFYYFHEPIANKNFLESWNYPKEFIPYLDNALKVWNVINT</sequence>
<proteinExistence type="predicted"/>
<dbReference type="AlphaFoldDB" id="A0A6C0IA60"/>